<reference evidence="8" key="1">
    <citation type="journal article" date="2019" name="Int. J. Syst. Evol. Microbiol.">
        <title>The Global Catalogue of Microorganisms (GCM) 10K type strain sequencing project: providing services to taxonomists for standard genome sequencing and annotation.</title>
        <authorList>
            <consortium name="The Broad Institute Genomics Platform"/>
            <consortium name="The Broad Institute Genome Sequencing Center for Infectious Disease"/>
            <person name="Wu L."/>
            <person name="Ma J."/>
        </authorList>
    </citation>
    <scope>NUCLEOTIDE SEQUENCE [LARGE SCALE GENOMIC DNA]</scope>
    <source>
        <strain evidence="8">JCM 12774</strain>
    </source>
</reference>
<proteinExistence type="inferred from homology"/>
<keyword evidence="3 5" id="KW-0378">Hydrolase</keyword>
<dbReference type="Pfam" id="PF16369">
    <property type="entry name" value="GH43_C"/>
    <property type="match status" value="1"/>
</dbReference>
<protein>
    <submittedName>
        <fullName evidence="7">Arabinan endo-1,5-alpha-L-arabinosidase</fullName>
    </submittedName>
</protein>
<dbReference type="InterPro" id="IPR023296">
    <property type="entry name" value="Glyco_hydro_beta-prop_sf"/>
</dbReference>
<dbReference type="CDD" id="cd08998">
    <property type="entry name" value="GH43_Arb43a-like"/>
    <property type="match status" value="1"/>
</dbReference>
<dbReference type="Pfam" id="PF04616">
    <property type="entry name" value="Glyco_hydro_43"/>
    <property type="match status" value="1"/>
</dbReference>
<comment type="caution">
    <text evidence="7">The sequence shown here is derived from an EMBL/GenBank/DDBJ whole genome shotgun (WGS) entry which is preliminary data.</text>
</comment>
<dbReference type="InterPro" id="IPR032291">
    <property type="entry name" value="Abn2_C"/>
</dbReference>
<dbReference type="Gene3D" id="2.115.10.20">
    <property type="entry name" value="Glycosyl hydrolase domain, family 43"/>
    <property type="match status" value="1"/>
</dbReference>
<evidence type="ECO:0000313" key="8">
    <source>
        <dbReference type="Proteomes" id="UP001500340"/>
    </source>
</evidence>
<evidence type="ECO:0000256" key="5">
    <source>
        <dbReference type="RuleBase" id="RU361187"/>
    </source>
</evidence>
<dbReference type="EMBL" id="BAAACX010000008">
    <property type="protein sequence ID" value="GAA0387601.1"/>
    <property type="molecule type" value="Genomic_DNA"/>
</dbReference>
<gene>
    <name evidence="7" type="ORF">GCM10008933_18210</name>
</gene>
<evidence type="ECO:0000313" key="7">
    <source>
        <dbReference type="EMBL" id="GAA0387601.1"/>
    </source>
</evidence>
<dbReference type="SUPFAM" id="SSF75005">
    <property type="entry name" value="Arabinanase/levansucrase/invertase"/>
    <property type="match status" value="1"/>
</dbReference>
<name>A0ABP3I307_9BACL</name>
<dbReference type="PANTHER" id="PTHR43301">
    <property type="entry name" value="ARABINAN ENDO-1,5-ALPHA-L-ARABINOSIDASE"/>
    <property type="match status" value="1"/>
</dbReference>
<dbReference type="InterPro" id="IPR050727">
    <property type="entry name" value="GH43_arabinanases"/>
</dbReference>
<comment type="pathway">
    <text evidence="1">Glycan metabolism; L-arabinan degradation.</text>
</comment>
<dbReference type="Proteomes" id="UP001500340">
    <property type="component" value="Unassembled WGS sequence"/>
</dbReference>
<feature type="domain" description="Extracellular endo-alpha-(1-&gt;5)-L-arabinanase C-terminal" evidence="6">
    <location>
        <begin position="371"/>
        <end position="480"/>
    </location>
</feature>
<comment type="similarity">
    <text evidence="2 5">Belongs to the glycosyl hydrolase 43 family.</text>
</comment>
<evidence type="ECO:0000256" key="3">
    <source>
        <dbReference type="ARBA" id="ARBA00022801"/>
    </source>
</evidence>
<evidence type="ECO:0000256" key="2">
    <source>
        <dbReference type="ARBA" id="ARBA00009865"/>
    </source>
</evidence>
<keyword evidence="8" id="KW-1185">Reference proteome</keyword>
<evidence type="ECO:0000259" key="6">
    <source>
        <dbReference type="Pfam" id="PF16369"/>
    </source>
</evidence>
<organism evidence="7 8">
    <name type="scientific">Paenibacillus motobuensis</name>
    <dbReference type="NCBI Taxonomy" id="295324"/>
    <lineage>
        <taxon>Bacteria</taxon>
        <taxon>Bacillati</taxon>
        <taxon>Bacillota</taxon>
        <taxon>Bacilli</taxon>
        <taxon>Bacillales</taxon>
        <taxon>Paenibacillaceae</taxon>
        <taxon>Paenibacillus</taxon>
    </lineage>
</organism>
<evidence type="ECO:0000256" key="4">
    <source>
        <dbReference type="ARBA" id="ARBA00023295"/>
    </source>
</evidence>
<evidence type="ECO:0000256" key="1">
    <source>
        <dbReference type="ARBA" id="ARBA00004834"/>
    </source>
</evidence>
<dbReference type="InterPro" id="IPR006710">
    <property type="entry name" value="Glyco_hydro_43"/>
</dbReference>
<dbReference type="PROSITE" id="PS51257">
    <property type="entry name" value="PROKAR_LIPOPROTEIN"/>
    <property type="match status" value="1"/>
</dbReference>
<sequence>MAGTKVSVVMNILKKRVVLPGMLMLMMMGLGGCSGDRAAKVDFPKDPDATVMYDTTVLHNETKWTVNNAHDPGIIKTDEGYYVFSTDVKVGGDPRPGVMVRKSEDLIHWKWVGYALPGIPETAMNWTGASSLWAPDVIKHGNEYRLYYSASTFGSRQSMIGMASASSIEGPWTDRGDVIRTESGDALNAIDPNIVTDAEGRMWMVYGSFFGGIHIIELDPDTGKPKEAGFGQLIAARDRLTEDGAVEGPYIVYNEKFKKYYLFVSYDSLFEDYNVRVARSDSITGPYVDFNGRDMTDTEFEPQFEVGNKILGGYKFGEEDGWIAPGHNSVLNDGGNYYIVHHARGEADKNWSYLHVRKILWTEDGWPVVSPERYDGEMEQDIPQSLLTGEWERIEHDPFVNGQVESTPLSLFEQGKLQGSLGTGTWNFDGKRTLTLTWDDVAEGDGRVEQVQLLPAWDWERGVKALVFTGLNEKGIAVWGKQISRSSK</sequence>
<keyword evidence="4 5" id="KW-0326">Glycosidase</keyword>
<accession>A0ABP3I307</accession>
<dbReference type="Gene3D" id="2.40.128.10">
    <property type="match status" value="1"/>
</dbReference>
<dbReference type="PANTHER" id="PTHR43301:SF3">
    <property type="entry name" value="ARABINAN ENDO-1,5-ALPHA-L-ARABINOSIDASE A-RELATED"/>
    <property type="match status" value="1"/>
</dbReference>